<evidence type="ECO:0000313" key="1">
    <source>
        <dbReference type="EMBL" id="VDP43306.1"/>
    </source>
</evidence>
<reference evidence="3" key="1">
    <citation type="submission" date="2016-06" db="UniProtKB">
        <authorList>
            <consortium name="WormBaseParasite"/>
        </authorList>
    </citation>
    <scope>IDENTIFICATION</scope>
</reference>
<accession>A0A183A3W6</accession>
<reference evidence="1 2" key="2">
    <citation type="submission" date="2018-11" db="EMBL/GenBank/DDBJ databases">
        <authorList>
            <consortium name="Pathogen Informatics"/>
        </authorList>
    </citation>
    <scope>NUCLEOTIDE SEQUENCE [LARGE SCALE GENOMIC DNA]</scope>
    <source>
        <strain evidence="1 2">Egypt</strain>
    </source>
</reference>
<dbReference type="OrthoDB" id="10262326at2759"/>
<dbReference type="WBParaSite" id="ECPE_0000165101-mRNA-1">
    <property type="protein sequence ID" value="ECPE_0000165101-mRNA-1"/>
    <property type="gene ID" value="ECPE_0000165101"/>
</dbReference>
<organism evidence="3">
    <name type="scientific">Echinostoma caproni</name>
    <dbReference type="NCBI Taxonomy" id="27848"/>
    <lineage>
        <taxon>Eukaryota</taxon>
        <taxon>Metazoa</taxon>
        <taxon>Spiralia</taxon>
        <taxon>Lophotrochozoa</taxon>
        <taxon>Platyhelminthes</taxon>
        <taxon>Trematoda</taxon>
        <taxon>Digenea</taxon>
        <taxon>Plagiorchiida</taxon>
        <taxon>Echinostomata</taxon>
        <taxon>Echinostomatoidea</taxon>
        <taxon>Echinostomatidae</taxon>
        <taxon>Echinostoma</taxon>
    </lineage>
</organism>
<dbReference type="EMBL" id="UZAN01012413">
    <property type="protein sequence ID" value="VDP43306.1"/>
    <property type="molecule type" value="Genomic_DNA"/>
</dbReference>
<evidence type="ECO:0000313" key="3">
    <source>
        <dbReference type="WBParaSite" id="ECPE_0000165101-mRNA-1"/>
    </source>
</evidence>
<dbReference type="AlphaFoldDB" id="A0A183A3W6"/>
<keyword evidence="2" id="KW-1185">Reference proteome</keyword>
<name>A0A183A3W6_9TREM</name>
<proteinExistence type="predicted"/>
<evidence type="ECO:0000313" key="2">
    <source>
        <dbReference type="Proteomes" id="UP000272942"/>
    </source>
</evidence>
<sequence length="197" mass="22510">MVCLYWSSFNPDDGLLYPSKVRFHPKSLSRFGEFLLRVCTRLHIVGCSQVGAFNPPQLTSSPETSNAAGDRVEEEIVEVTNFTLINLILRICGPMPEAKTTRTLLWLQVSTVCVCSIRIIRCNSFLEICWMKFPRSFDRMRLHECNEFYRTMEPPFLYLDVLGVLLKTSMFEPLASARGLGSLSSLLTAYAYLYDKE</sequence>
<gene>
    <name evidence="1" type="ORF">ECPE_LOCUS1651</name>
</gene>
<protein>
    <submittedName>
        <fullName evidence="3">RING-type E3 ubiquitin transferase</fullName>
    </submittedName>
</protein>
<dbReference type="Proteomes" id="UP000272942">
    <property type="component" value="Unassembled WGS sequence"/>
</dbReference>